<evidence type="ECO:0000313" key="2">
    <source>
        <dbReference type="Proteomes" id="UP000581688"/>
    </source>
</evidence>
<accession>A0A841QAI1</accession>
<dbReference type="AlphaFoldDB" id="A0A841QAI1"/>
<sequence>MMAERMVGKQAHRFEMEAVLPNKEFGKAMRKLLQYRRTLYIPI</sequence>
<reference evidence="1 2" key="1">
    <citation type="submission" date="2020-08" db="EMBL/GenBank/DDBJ databases">
        <title>Genomic Encyclopedia of Type Strains, Phase IV (KMG-IV): sequencing the most valuable type-strain genomes for metagenomic binning, comparative biology and taxonomic classification.</title>
        <authorList>
            <person name="Goeker M."/>
        </authorList>
    </citation>
    <scope>NUCLEOTIDE SEQUENCE [LARGE SCALE GENOMIC DNA]</scope>
    <source>
        <strain evidence="1 2">DSM 19612</strain>
    </source>
</reference>
<keyword evidence="2" id="KW-1185">Reference proteome</keyword>
<comment type="caution">
    <text evidence="1">The sequence shown here is derived from an EMBL/GenBank/DDBJ whole genome shotgun (WGS) entry which is preliminary data.</text>
</comment>
<evidence type="ECO:0000313" key="1">
    <source>
        <dbReference type="EMBL" id="MBB6455406.1"/>
    </source>
</evidence>
<organism evidence="1 2">
    <name type="scientific">Salirhabdus euzebyi</name>
    <dbReference type="NCBI Taxonomy" id="394506"/>
    <lineage>
        <taxon>Bacteria</taxon>
        <taxon>Bacillati</taxon>
        <taxon>Bacillota</taxon>
        <taxon>Bacilli</taxon>
        <taxon>Bacillales</taxon>
        <taxon>Bacillaceae</taxon>
        <taxon>Salirhabdus</taxon>
    </lineage>
</organism>
<dbReference type="Proteomes" id="UP000581688">
    <property type="component" value="Unassembled WGS sequence"/>
</dbReference>
<name>A0A841QAI1_9BACI</name>
<gene>
    <name evidence="1" type="ORF">HNQ94_003906</name>
</gene>
<proteinExistence type="predicted"/>
<dbReference type="EMBL" id="JACHGH010000021">
    <property type="protein sequence ID" value="MBB6455406.1"/>
    <property type="molecule type" value="Genomic_DNA"/>
</dbReference>
<protein>
    <submittedName>
        <fullName evidence="1">Uncharacterized protein</fullName>
    </submittedName>
</protein>